<dbReference type="AlphaFoldDB" id="A0A2T0R4X9"/>
<dbReference type="PROSITE" id="PS50966">
    <property type="entry name" value="ZF_SWIM"/>
    <property type="match status" value="1"/>
</dbReference>
<feature type="domain" description="SWIM-type" evidence="3">
    <location>
        <begin position="43"/>
        <end position="76"/>
    </location>
</feature>
<evidence type="ECO:0000313" key="5">
    <source>
        <dbReference type="Proteomes" id="UP000238083"/>
    </source>
</evidence>
<proteinExistence type="predicted"/>
<dbReference type="GO" id="GO:0008270">
    <property type="term" value="F:zinc ion binding"/>
    <property type="evidence" value="ECO:0007669"/>
    <property type="project" value="UniProtKB-KW"/>
</dbReference>
<comment type="caution">
    <text evidence="4">The sequence shown here is derived from an EMBL/GenBank/DDBJ whole genome shotgun (WGS) entry which is preliminary data.</text>
</comment>
<feature type="region of interest" description="Disordered" evidence="2">
    <location>
        <begin position="94"/>
        <end position="125"/>
    </location>
</feature>
<evidence type="ECO:0000313" key="4">
    <source>
        <dbReference type="EMBL" id="PRY15820.1"/>
    </source>
</evidence>
<keyword evidence="1" id="KW-0862">Zinc</keyword>
<dbReference type="Proteomes" id="UP000238083">
    <property type="component" value="Unassembled WGS sequence"/>
</dbReference>
<name>A0A2T0R4X9_9ACTN</name>
<keyword evidence="1" id="KW-0863">Zinc-finger</keyword>
<reference evidence="4 5" key="1">
    <citation type="submission" date="2018-03" db="EMBL/GenBank/DDBJ databases">
        <title>Genomic Encyclopedia of Archaeal and Bacterial Type Strains, Phase II (KMG-II): from individual species to whole genera.</title>
        <authorList>
            <person name="Goeker M."/>
        </authorList>
    </citation>
    <scope>NUCLEOTIDE SEQUENCE [LARGE SCALE GENOMIC DNA]</scope>
    <source>
        <strain evidence="4 5">DSM 19711</strain>
    </source>
</reference>
<protein>
    <submittedName>
        <fullName evidence="4">SWIM zinc finger protein</fullName>
    </submittedName>
</protein>
<dbReference type="EMBL" id="PVZF01000004">
    <property type="protein sequence ID" value="PRY15820.1"/>
    <property type="molecule type" value="Genomic_DNA"/>
</dbReference>
<keyword evidence="1" id="KW-0479">Metal-binding</keyword>
<evidence type="ECO:0000259" key="3">
    <source>
        <dbReference type="PROSITE" id="PS50966"/>
    </source>
</evidence>
<evidence type="ECO:0000256" key="1">
    <source>
        <dbReference type="PROSITE-ProRule" id="PRU00325"/>
    </source>
</evidence>
<dbReference type="Pfam" id="PF04434">
    <property type="entry name" value="SWIM"/>
    <property type="match status" value="1"/>
</dbReference>
<accession>A0A2T0R4X9</accession>
<dbReference type="InterPro" id="IPR007527">
    <property type="entry name" value="Znf_SWIM"/>
</dbReference>
<organism evidence="4 5">
    <name type="scientific">Kineococcus rhizosphaerae</name>
    <dbReference type="NCBI Taxonomy" id="559628"/>
    <lineage>
        <taxon>Bacteria</taxon>
        <taxon>Bacillati</taxon>
        <taxon>Actinomycetota</taxon>
        <taxon>Actinomycetes</taxon>
        <taxon>Kineosporiales</taxon>
        <taxon>Kineosporiaceae</taxon>
        <taxon>Kineococcus</taxon>
    </lineage>
</organism>
<evidence type="ECO:0000256" key="2">
    <source>
        <dbReference type="SAM" id="MobiDB-lite"/>
    </source>
</evidence>
<sequence length="428" mass="44352">MLALAPDAGSVSAAAKLVGSVSADGCDDGAVWGLCAGSGKTPYQTVVDLTGPAYKCSCPSRKFPCKHALALLLRWSAGDVPVAERADFTTTWLEGRAAKKETPAPAERTPDPAAAAKRSERRAERVGTGLGELDVWLTDQVRTGLAGAAQAGYAYGAATAARMVDAQAPGVASALRRLPRAVVSGEGWTGRLLTDLALLRLLVAAHARLEDLTEDEAAVVRAHVGYPVRAEDVLASEPLRDHWAVTGVRDVVADNLTARRVWLRGRRTGHAALVLTFTPSGQSPDTSLPAGTVVDADLHFHPGTPELRAVVGTRYAAPVALTDLAPGSARDAVGEFQRAVSLDPWTRHWPVVVSGLVPVAVPAAAGPGFALTGPDGTLPVDVGGADVWRLLAVSGGHPVTVAGELGDRGLRPTGVLGGGPGDRRWVTL</sequence>
<gene>
    <name evidence="4" type="ORF">CLV37_10429</name>
</gene>
<keyword evidence="5" id="KW-1185">Reference proteome</keyword>